<dbReference type="RefSeq" id="WP_173263409.1">
    <property type="nucleotide sequence ID" value="NZ_BLLG01000004.1"/>
</dbReference>
<proteinExistence type="predicted"/>
<gene>
    <name evidence="2" type="ORF">SCWH03_16000</name>
</gene>
<feature type="compositionally biased region" description="Gly residues" evidence="1">
    <location>
        <begin position="244"/>
        <end position="255"/>
    </location>
</feature>
<dbReference type="Proteomes" id="UP000484988">
    <property type="component" value="Unassembled WGS sequence"/>
</dbReference>
<evidence type="ECO:0000313" key="2">
    <source>
        <dbReference type="EMBL" id="GFH35384.1"/>
    </source>
</evidence>
<feature type="compositionally biased region" description="Low complexity" evidence="1">
    <location>
        <begin position="540"/>
        <end position="559"/>
    </location>
</feature>
<keyword evidence="3" id="KW-1185">Reference proteome</keyword>
<feature type="region of interest" description="Disordered" evidence="1">
    <location>
        <begin position="1"/>
        <end position="20"/>
    </location>
</feature>
<feature type="compositionally biased region" description="Gly residues" evidence="1">
    <location>
        <begin position="373"/>
        <end position="395"/>
    </location>
</feature>
<feature type="compositionally biased region" description="Gly residues" evidence="1">
    <location>
        <begin position="529"/>
        <end position="539"/>
    </location>
</feature>
<reference evidence="2 3" key="1">
    <citation type="submission" date="2020-02" db="EMBL/GenBank/DDBJ databases">
        <title>Whole Genome Shotgun Sequence of Streptomyces sp. strain CWH03.</title>
        <authorList>
            <person name="Dohra H."/>
            <person name="Kodani S."/>
            <person name="Yamamura H."/>
        </authorList>
    </citation>
    <scope>NUCLEOTIDE SEQUENCE [LARGE SCALE GENOMIC DNA]</scope>
    <source>
        <strain evidence="2 3">CWH03</strain>
    </source>
</reference>
<sequence length="596" mass="59180">MSENEQPLTPQQQQSADAAQIRTRFGATDAVERFAATMDDIGFGSVPGGFFGRTDFESRQLNEMLDLVENSNPADLERAGEALVRAKSALNEAAGELSDYVGRVEWKGEAATEFRRFGDALAKHAYALATFANAAGTQMTVAGTGLASVRNSMPRERDNRPVAKTVEDFALTPDKENDPEYQEALRVERNRQEAINQMNRLASFYAVSEESLAAQQPPAFPGALGTDVPRPKGGHRGESPSAGGDAGDGSLGGKGQQQAARSDTGEGEGAWPGARGASPQAVERSPVMERSTSLNPGTSMAIDSVATPPAPAAASGGTPLTVASGAGNPGGSLPPVPPAFGGNAVRGVSSRASTPGVPPPGGGSGANAVGRPGVSGGGVPAAGRAGAGGGAGGFGSPAAPGTQGMPGRPSGSFGAGGAAGQAAAGASGQGPVVGRPGAAGQSAFGPAGQSPSAGGRTGHSSGIVGGTPQRPVSGSAGSRMPKGTVVGTETPAQGRSAVPKPNQSGVIGAHADRTAQRVGAKGAASANGLAGGTPRGGRQGAQSAAGSVSGAGQGRQQSGNQKRRRGGTPRPDYLTEDEETWKTQRRGAVPPVIDQA</sequence>
<evidence type="ECO:0000256" key="1">
    <source>
        <dbReference type="SAM" id="MobiDB-lite"/>
    </source>
</evidence>
<feature type="region of interest" description="Disordered" evidence="1">
    <location>
        <begin position="217"/>
        <end position="596"/>
    </location>
</feature>
<feature type="compositionally biased region" description="Polar residues" evidence="1">
    <location>
        <begin position="1"/>
        <end position="17"/>
    </location>
</feature>
<organism evidence="2 3">
    <name type="scientific">Streptomyces pacificus</name>
    <dbReference type="NCBI Taxonomy" id="2705029"/>
    <lineage>
        <taxon>Bacteria</taxon>
        <taxon>Bacillati</taxon>
        <taxon>Actinomycetota</taxon>
        <taxon>Actinomycetes</taxon>
        <taxon>Kitasatosporales</taxon>
        <taxon>Streptomycetaceae</taxon>
        <taxon>Streptomyces</taxon>
    </lineage>
</organism>
<feature type="compositionally biased region" description="Low complexity" evidence="1">
    <location>
        <begin position="420"/>
        <end position="430"/>
    </location>
</feature>
<evidence type="ECO:0000313" key="3">
    <source>
        <dbReference type="Proteomes" id="UP000484988"/>
    </source>
</evidence>
<dbReference type="EMBL" id="BLLG01000004">
    <property type="protein sequence ID" value="GFH35384.1"/>
    <property type="molecule type" value="Genomic_DNA"/>
</dbReference>
<dbReference type="AlphaFoldDB" id="A0A6A0AU28"/>
<protein>
    <submittedName>
        <fullName evidence="2">Uncharacterized protein</fullName>
    </submittedName>
</protein>
<accession>A0A6A0AU28</accession>
<name>A0A6A0AU28_9ACTN</name>
<comment type="caution">
    <text evidence="2">The sequence shown here is derived from an EMBL/GenBank/DDBJ whole genome shotgun (WGS) entry which is preliminary data.</text>
</comment>